<dbReference type="AlphaFoldDB" id="A0A9X3TAJ1"/>
<reference evidence="3 5" key="2">
    <citation type="submission" date="2023-07" db="EMBL/GenBank/DDBJ databases">
        <title>Sequencing the genomes of 1000 actinobacteria strains.</title>
        <authorList>
            <person name="Klenk H.-P."/>
        </authorList>
    </citation>
    <scope>NUCLEOTIDE SEQUENCE [LARGE SCALE GENOMIC DNA]</scope>
    <source>
        <strain evidence="3 5">DSM 44724</strain>
    </source>
</reference>
<protein>
    <submittedName>
        <fullName evidence="2">Uncharacterized protein</fullName>
    </submittedName>
</protein>
<keyword evidence="5" id="KW-1185">Reference proteome</keyword>
<dbReference type="PROSITE" id="PS51257">
    <property type="entry name" value="PROKAR_LIPOPROTEIN"/>
    <property type="match status" value="1"/>
</dbReference>
<name>A0A9X3TAJ1_9ACTN</name>
<sequence length="153" mass="16037">MKRLMILPVALLALSACGLQNGEAADDSGAATMPELSFSVTEIDDELEVVMEAKVAFATDGSWERTGSEPGSGKLTADEVERIAELVEAPDFPTDPDYDTMCAAVMPNYSWILSTGDEQVSNGNGGCVSSDSAAEIVEIIQDATDVGPTRATT</sequence>
<proteinExistence type="predicted"/>
<dbReference type="RefSeq" id="WP_270124287.1">
    <property type="nucleotide sequence ID" value="NZ_BAAAOM010000002.1"/>
</dbReference>
<dbReference type="EMBL" id="JAPZVQ010000019">
    <property type="protein sequence ID" value="MDA1387793.1"/>
    <property type="molecule type" value="Genomic_DNA"/>
</dbReference>
<feature type="chain" id="PRO_5040956358" evidence="1">
    <location>
        <begin position="25"/>
        <end position="153"/>
    </location>
</feature>
<dbReference type="EMBL" id="JAVDYD010000001">
    <property type="protein sequence ID" value="MDR7337426.1"/>
    <property type="molecule type" value="Genomic_DNA"/>
</dbReference>
<evidence type="ECO:0000313" key="4">
    <source>
        <dbReference type="Proteomes" id="UP001145799"/>
    </source>
</evidence>
<comment type="caution">
    <text evidence="2">The sequence shown here is derived from an EMBL/GenBank/DDBJ whole genome shotgun (WGS) entry which is preliminary data.</text>
</comment>
<keyword evidence="1" id="KW-0732">Signal</keyword>
<dbReference type="Proteomes" id="UP001183604">
    <property type="component" value="Unassembled WGS sequence"/>
</dbReference>
<evidence type="ECO:0000313" key="2">
    <source>
        <dbReference type="EMBL" id="MDA1387793.1"/>
    </source>
</evidence>
<evidence type="ECO:0000256" key="1">
    <source>
        <dbReference type="SAM" id="SignalP"/>
    </source>
</evidence>
<organism evidence="2 4">
    <name type="scientific">Glycomyces lechevalierae</name>
    <dbReference type="NCBI Taxonomy" id="256034"/>
    <lineage>
        <taxon>Bacteria</taxon>
        <taxon>Bacillati</taxon>
        <taxon>Actinomycetota</taxon>
        <taxon>Actinomycetes</taxon>
        <taxon>Glycomycetales</taxon>
        <taxon>Glycomycetaceae</taxon>
        <taxon>Glycomyces</taxon>
    </lineage>
</organism>
<evidence type="ECO:0000313" key="3">
    <source>
        <dbReference type="EMBL" id="MDR7337426.1"/>
    </source>
</evidence>
<feature type="signal peptide" evidence="1">
    <location>
        <begin position="1"/>
        <end position="24"/>
    </location>
</feature>
<evidence type="ECO:0000313" key="5">
    <source>
        <dbReference type="Proteomes" id="UP001183604"/>
    </source>
</evidence>
<dbReference type="Proteomes" id="UP001145799">
    <property type="component" value="Unassembled WGS sequence"/>
</dbReference>
<accession>A0A9X3TAJ1</accession>
<gene>
    <name evidence="3" type="ORF">J2S69_001145</name>
    <name evidence="2" type="ORF">O2L01_22565</name>
</gene>
<reference evidence="2" key="1">
    <citation type="submission" date="2022-12" db="EMBL/GenBank/DDBJ databases">
        <title>Gycomyces niveus sp.nov., a novel actinomycete isolated from soil in Shouguang.</title>
        <authorList>
            <person name="Yang X."/>
        </authorList>
    </citation>
    <scope>NUCLEOTIDE SEQUENCE</scope>
    <source>
        <strain evidence="2">DSM 44724</strain>
    </source>
</reference>